<proteinExistence type="predicted"/>
<reference evidence="1" key="1">
    <citation type="submission" date="2019-12" db="EMBL/GenBank/DDBJ databases">
        <authorList>
            <person name="Cremers G."/>
        </authorList>
    </citation>
    <scope>NUCLEOTIDE SEQUENCE</scope>
    <source>
        <strain evidence="1">Mbul1</strain>
    </source>
</reference>
<name>A0A679JH04_9HYPH</name>
<protein>
    <submittedName>
        <fullName evidence="1">Uncharacterized protein</fullName>
    </submittedName>
</protein>
<organism evidence="1">
    <name type="scientific">Methylobacterium bullatum</name>
    <dbReference type="NCBI Taxonomy" id="570505"/>
    <lineage>
        <taxon>Bacteria</taxon>
        <taxon>Pseudomonadati</taxon>
        <taxon>Pseudomonadota</taxon>
        <taxon>Alphaproteobacteria</taxon>
        <taxon>Hyphomicrobiales</taxon>
        <taxon>Methylobacteriaceae</taxon>
        <taxon>Methylobacterium</taxon>
    </lineage>
</organism>
<evidence type="ECO:0000313" key="1">
    <source>
        <dbReference type="EMBL" id="CAA2105594.1"/>
    </source>
</evidence>
<dbReference type="EMBL" id="LR743504">
    <property type="protein sequence ID" value="CAA2105594.1"/>
    <property type="molecule type" value="Genomic_DNA"/>
</dbReference>
<accession>A0A679JH04</accession>
<gene>
    <name evidence="1" type="ORF">MBUL_03272</name>
</gene>
<dbReference type="AlphaFoldDB" id="A0A679JH04"/>
<sequence length="92" mass="9622">MRIEPHAGRGRIVIGAIERAPLVIGQASELFGGRIGPDFADRFDARVADALLREAGMSDAVDRHVHVTVLARAIAQAAAAPPSLTRTVGEAA</sequence>